<dbReference type="InterPro" id="IPR029063">
    <property type="entry name" value="SAM-dependent_MTases_sf"/>
</dbReference>
<reference evidence="4 5" key="1">
    <citation type="submission" date="2024-09" db="EMBL/GenBank/DDBJ databases">
        <authorList>
            <person name="Sun Q."/>
            <person name="Mori K."/>
        </authorList>
    </citation>
    <scope>NUCLEOTIDE SEQUENCE [LARGE SCALE GENOMIC DNA]</scope>
    <source>
        <strain evidence="4 5">TBRC 1432</strain>
    </source>
</reference>
<evidence type="ECO:0000256" key="1">
    <source>
        <dbReference type="SAM" id="Coils"/>
    </source>
</evidence>
<evidence type="ECO:0000313" key="4">
    <source>
        <dbReference type="EMBL" id="MFC0546446.1"/>
    </source>
</evidence>
<accession>A0ABV6N359</accession>
<dbReference type="SUPFAM" id="SSF53335">
    <property type="entry name" value="S-adenosyl-L-methionine-dependent methyltransferases"/>
    <property type="match status" value="1"/>
</dbReference>
<dbReference type="InterPro" id="IPR029044">
    <property type="entry name" value="Nucleotide-diphossugar_trans"/>
</dbReference>
<keyword evidence="4" id="KW-0328">Glycosyltransferase</keyword>
<evidence type="ECO:0000259" key="3">
    <source>
        <dbReference type="Pfam" id="PF08242"/>
    </source>
</evidence>
<evidence type="ECO:0000313" key="5">
    <source>
        <dbReference type="Proteomes" id="UP001589810"/>
    </source>
</evidence>
<gene>
    <name evidence="4" type="ORF">ACFFH7_33375</name>
</gene>
<name>A0ABV6N359_9PSEU</name>
<dbReference type="PANTHER" id="PTHR22916:SF3">
    <property type="entry name" value="UDP-GLCNAC:BETAGAL BETA-1,3-N-ACETYLGLUCOSAMINYLTRANSFERASE-LIKE PROTEIN 1"/>
    <property type="match status" value="1"/>
</dbReference>
<dbReference type="PANTHER" id="PTHR22916">
    <property type="entry name" value="GLYCOSYLTRANSFERASE"/>
    <property type="match status" value="1"/>
</dbReference>
<dbReference type="Pfam" id="PF08242">
    <property type="entry name" value="Methyltransf_12"/>
    <property type="match status" value="1"/>
</dbReference>
<dbReference type="Proteomes" id="UP001589810">
    <property type="component" value="Unassembled WGS sequence"/>
</dbReference>
<sequence length="1194" mass="129772">MTSSEVGYADGAESEVLLALKAAEDISAGSTELAAKVDSWETAYHFSPQRLALLAPLRLRPELRAVDLGCGTGVLTRALGEAGLDVLGIEGTEDRAAAASERCRDLPNVRIVRGEIEQELAAANGIDLAVLCGVLEYSTLFGAGPERLLDGVRQALSERGVVALAIENQLGVGYLLGRPEDHHGKSWVGIADYPGGEPQPRTWTRQKLASLLADAGLTAQRWLLPYPDYKLPRVVLNTALFDRPDAPELVEKLVRDPLRGAFGGGRAVAPGRELYRAAVAEGFGVEVAPSFLILASASEEPLDELLDPSLAWLVSGGRRPEWRRTRGLGRDLVLTSKSEGTTGRAWLRQQTVPTEPWFAGRPLDAALLDALRGGDSAELRRLVTLWQHTVLAQARPLTADDERHPYLPGRDGVAVLPPDHLDVHPGNLILTATGVERVDREWLAGTGVDAELVQLRSLLEFAHDIHDGGAPHIWGSAATERDLLRALAELVGLSTAADERWSELLDAEGELQSLVTGTSAATISKALHDRVDQPGIDPLWTIQGGLDQIVADATHLKGLEQSLRDADADLDRHRTALVDANDRTEVERRRGNEVSGQLSIVEQELSVARAEAARLDRRLGMVFAELADAALEAESAQARSAQLEQQAAHVADRLAKTRARLDALENAKIVRAAHRYLWPSARIARGVRDIALGRAGDEGDAVLRRSGPLAGVFGARMRKSARPKREAELHYSVNVPERPIAVGRGQVVDLDGWVVNAGIAVKDVRVLFEGEWHVASTGHARPDVVAALGPSVIRTPEGCGFRVRLPLTRIAAPMDKPLALGVLLADGTLLRRELPPLRLVPSNLDPVTVSWPGKGPKVAICMATYRPDPAFLAAQLDSIRAQTHDNWVCVLSDDNSGPESLAVIRRLITGDDRFVLVAHEDNVGFYGNFERALAAAPADAHAVALADQDDVWDPDKLVTLLLALREHGLAYSDMRLIDEQDTVFADSFWQDRRNQWTDLEALLLLNTVTGAASMVDGKTLRELVLPFPPGTPSAFHDQWIAATALADSKLAFVDRALYSYRQHGQAVTGHRQERLDKGLPGKIGLALLALGRNEVLTAEQEAQLEAVAEYELRRVAQFATTLLLRVEGMKAEDRERLTELSEVENRRTPLLKLAGRAREETAGAERFLLSAALRWHALRKARGKIPPLAQPSID</sequence>
<dbReference type="RefSeq" id="WP_273936688.1">
    <property type="nucleotide sequence ID" value="NZ_CP097263.1"/>
</dbReference>
<dbReference type="InterPro" id="IPR001173">
    <property type="entry name" value="Glyco_trans_2-like"/>
</dbReference>
<dbReference type="Pfam" id="PF00535">
    <property type="entry name" value="Glycos_transf_2"/>
    <property type="match status" value="1"/>
</dbReference>
<dbReference type="Gene3D" id="3.40.50.150">
    <property type="entry name" value="Vaccinia Virus protein VP39"/>
    <property type="match status" value="1"/>
</dbReference>
<dbReference type="CDD" id="cd02440">
    <property type="entry name" value="AdoMet_MTases"/>
    <property type="match status" value="1"/>
</dbReference>
<dbReference type="SUPFAM" id="SSF53448">
    <property type="entry name" value="Nucleotide-diphospho-sugar transferases"/>
    <property type="match status" value="1"/>
</dbReference>
<proteinExistence type="predicted"/>
<dbReference type="EC" id="2.4.-.-" evidence="4"/>
<dbReference type="GO" id="GO:0016757">
    <property type="term" value="F:glycosyltransferase activity"/>
    <property type="evidence" value="ECO:0007669"/>
    <property type="project" value="UniProtKB-KW"/>
</dbReference>
<keyword evidence="4" id="KW-0808">Transferase</keyword>
<feature type="domain" description="Glycosyltransferase 2-like" evidence="2">
    <location>
        <begin position="860"/>
        <end position="977"/>
    </location>
</feature>
<dbReference type="Gene3D" id="3.90.550.10">
    <property type="entry name" value="Spore Coat Polysaccharide Biosynthesis Protein SpsA, Chain A"/>
    <property type="match status" value="1"/>
</dbReference>
<evidence type="ECO:0000259" key="2">
    <source>
        <dbReference type="Pfam" id="PF00535"/>
    </source>
</evidence>
<keyword evidence="5" id="KW-1185">Reference proteome</keyword>
<keyword evidence="1" id="KW-0175">Coiled coil</keyword>
<protein>
    <submittedName>
        <fullName evidence="4">Glycosyltransferase</fullName>
        <ecNumber evidence="4">2.4.-.-</ecNumber>
    </submittedName>
</protein>
<dbReference type="EMBL" id="JBHLUD010000013">
    <property type="protein sequence ID" value="MFC0546446.1"/>
    <property type="molecule type" value="Genomic_DNA"/>
</dbReference>
<comment type="caution">
    <text evidence="4">The sequence shown here is derived from an EMBL/GenBank/DDBJ whole genome shotgun (WGS) entry which is preliminary data.</text>
</comment>
<feature type="domain" description="Methyltransferase type 12" evidence="3">
    <location>
        <begin position="66"/>
        <end position="162"/>
    </location>
</feature>
<feature type="coiled-coil region" evidence="1">
    <location>
        <begin position="556"/>
        <end position="667"/>
    </location>
</feature>
<dbReference type="InterPro" id="IPR013217">
    <property type="entry name" value="Methyltransf_12"/>
</dbReference>
<organism evidence="4 5">
    <name type="scientific">Kutzneria chonburiensis</name>
    <dbReference type="NCBI Taxonomy" id="1483604"/>
    <lineage>
        <taxon>Bacteria</taxon>
        <taxon>Bacillati</taxon>
        <taxon>Actinomycetota</taxon>
        <taxon>Actinomycetes</taxon>
        <taxon>Pseudonocardiales</taxon>
        <taxon>Pseudonocardiaceae</taxon>
        <taxon>Kutzneria</taxon>
    </lineage>
</organism>